<organism evidence="2 3">
    <name type="scientific">Candidatus Daviesbacteria bacterium RIFCSPHIGHO2_12_FULL_37_11</name>
    <dbReference type="NCBI Taxonomy" id="1797777"/>
    <lineage>
        <taxon>Bacteria</taxon>
        <taxon>Candidatus Daviesiibacteriota</taxon>
    </lineage>
</organism>
<proteinExistence type="predicted"/>
<accession>A0A1F5K8J4</accession>
<dbReference type="GO" id="GO:0005975">
    <property type="term" value="P:carbohydrate metabolic process"/>
    <property type="evidence" value="ECO:0007669"/>
    <property type="project" value="InterPro"/>
</dbReference>
<dbReference type="PANTHER" id="PTHR10683">
    <property type="entry name" value="TRANSALDOLASE"/>
    <property type="match status" value="1"/>
</dbReference>
<dbReference type="InterPro" id="IPR013785">
    <property type="entry name" value="Aldolase_TIM"/>
</dbReference>
<sequence length="261" mass="29228">MAQSLHFNRSIFIDSSNIEEVKRWNAAGIIDGVTTNQSIMLKDGLNIKDFEKVVKLICKEMGKKPVSVEITDSSAPAKDMIKEAKRMNSFAPNVVVKVPLIPDTTKSLEVIQELISLNIAINVTAIMTFEQMVVAALATRTNKRTSFISLFWGRSMEDQVKYRGRFDFMADYKRVGLESRVNSDPKNIVESTAAFLKEGGYENPKIIVGSIRTATMVGESFAAGGNIVTITPEILMSMLFSQRTKETIEQFDSDWKKLQKK</sequence>
<evidence type="ECO:0000256" key="1">
    <source>
        <dbReference type="ARBA" id="ARBA00023270"/>
    </source>
</evidence>
<gene>
    <name evidence="2" type="ORF">A3F00_02425</name>
</gene>
<dbReference type="AlphaFoldDB" id="A0A1F5K8J4"/>
<dbReference type="Gene3D" id="3.20.20.70">
    <property type="entry name" value="Aldolase class I"/>
    <property type="match status" value="1"/>
</dbReference>
<comment type="caution">
    <text evidence="2">The sequence shown here is derived from an EMBL/GenBank/DDBJ whole genome shotgun (WGS) entry which is preliminary data.</text>
</comment>
<dbReference type="SUPFAM" id="SSF51569">
    <property type="entry name" value="Aldolase"/>
    <property type="match status" value="1"/>
</dbReference>
<dbReference type="InterPro" id="IPR001585">
    <property type="entry name" value="TAL/FSA"/>
</dbReference>
<reference evidence="2 3" key="1">
    <citation type="journal article" date="2016" name="Nat. Commun.">
        <title>Thousands of microbial genomes shed light on interconnected biogeochemical processes in an aquifer system.</title>
        <authorList>
            <person name="Anantharaman K."/>
            <person name="Brown C.T."/>
            <person name="Hug L.A."/>
            <person name="Sharon I."/>
            <person name="Castelle C.J."/>
            <person name="Probst A.J."/>
            <person name="Thomas B.C."/>
            <person name="Singh A."/>
            <person name="Wilkins M.J."/>
            <person name="Karaoz U."/>
            <person name="Brodie E.L."/>
            <person name="Williams K.H."/>
            <person name="Hubbard S.S."/>
            <person name="Banfield J.F."/>
        </authorList>
    </citation>
    <scope>NUCLEOTIDE SEQUENCE [LARGE SCALE GENOMIC DNA]</scope>
</reference>
<protein>
    <recommendedName>
        <fullName evidence="4">Transaldolase</fullName>
    </recommendedName>
</protein>
<dbReference type="Proteomes" id="UP000176527">
    <property type="component" value="Unassembled WGS sequence"/>
</dbReference>
<name>A0A1F5K8J4_9BACT</name>
<evidence type="ECO:0000313" key="2">
    <source>
        <dbReference type="EMBL" id="OGE37236.1"/>
    </source>
</evidence>
<dbReference type="Pfam" id="PF00923">
    <property type="entry name" value="TAL_FSA"/>
    <property type="match status" value="1"/>
</dbReference>
<evidence type="ECO:0008006" key="4">
    <source>
        <dbReference type="Google" id="ProtNLM"/>
    </source>
</evidence>
<dbReference type="EMBL" id="MFDE01000048">
    <property type="protein sequence ID" value="OGE37236.1"/>
    <property type="molecule type" value="Genomic_DNA"/>
</dbReference>
<keyword evidence="1" id="KW-0704">Schiff base</keyword>
<dbReference type="PANTHER" id="PTHR10683:SF40">
    <property type="entry name" value="FRUCTOSE-6-PHOSPHATE ALDOLASE 1-RELATED"/>
    <property type="match status" value="1"/>
</dbReference>
<evidence type="ECO:0000313" key="3">
    <source>
        <dbReference type="Proteomes" id="UP000176527"/>
    </source>
</evidence>